<dbReference type="GeneID" id="5727318"/>
<dbReference type="Gramene" id="PNW86322">
    <property type="protein sequence ID" value="PNW86322"/>
    <property type="gene ID" value="CHLRE_02g081900v5"/>
</dbReference>
<evidence type="ECO:0000256" key="1">
    <source>
        <dbReference type="SAM" id="MobiDB-lite"/>
    </source>
</evidence>
<reference evidence="3 4" key="1">
    <citation type="journal article" date="2007" name="Science">
        <title>The Chlamydomonas genome reveals the evolution of key animal and plant functions.</title>
        <authorList>
            <person name="Merchant S.S."/>
            <person name="Prochnik S.E."/>
            <person name="Vallon O."/>
            <person name="Harris E.H."/>
            <person name="Karpowicz S.J."/>
            <person name="Witman G.B."/>
            <person name="Terry A."/>
            <person name="Salamov A."/>
            <person name="Fritz-Laylin L.K."/>
            <person name="Marechal-Drouard L."/>
            <person name="Marshall W.F."/>
            <person name="Qu L.H."/>
            <person name="Nelson D.R."/>
            <person name="Sanderfoot A.A."/>
            <person name="Spalding M.H."/>
            <person name="Kapitonov V.V."/>
            <person name="Ren Q."/>
            <person name="Ferris P."/>
            <person name="Lindquist E."/>
            <person name="Shapiro H."/>
            <person name="Lucas S.M."/>
            <person name="Grimwood J."/>
            <person name="Schmutz J."/>
            <person name="Cardol P."/>
            <person name="Cerutti H."/>
            <person name="Chanfreau G."/>
            <person name="Chen C.L."/>
            <person name="Cognat V."/>
            <person name="Croft M.T."/>
            <person name="Dent R."/>
            <person name="Dutcher S."/>
            <person name="Fernandez E."/>
            <person name="Fukuzawa H."/>
            <person name="Gonzalez-Ballester D."/>
            <person name="Gonzalez-Halphen D."/>
            <person name="Hallmann A."/>
            <person name="Hanikenne M."/>
            <person name="Hippler M."/>
            <person name="Inwood W."/>
            <person name="Jabbari K."/>
            <person name="Kalanon M."/>
            <person name="Kuras R."/>
            <person name="Lefebvre P.A."/>
            <person name="Lemaire S.D."/>
            <person name="Lobanov A.V."/>
            <person name="Lohr M."/>
            <person name="Manuell A."/>
            <person name="Meier I."/>
            <person name="Mets L."/>
            <person name="Mittag M."/>
            <person name="Mittelmeier T."/>
            <person name="Moroney J.V."/>
            <person name="Moseley J."/>
            <person name="Napoli C."/>
            <person name="Nedelcu A.M."/>
            <person name="Niyogi K."/>
            <person name="Novoselov S.V."/>
            <person name="Paulsen I.T."/>
            <person name="Pazour G."/>
            <person name="Purton S."/>
            <person name="Ral J.P."/>
            <person name="Riano-Pachon D.M."/>
            <person name="Riekhof W."/>
            <person name="Rymarquis L."/>
            <person name="Schroda M."/>
            <person name="Stern D."/>
            <person name="Umen J."/>
            <person name="Willows R."/>
            <person name="Wilson N."/>
            <person name="Zimmer S.L."/>
            <person name="Allmer J."/>
            <person name="Balk J."/>
            <person name="Bisova K."/>
            <person name="Chen C.J."/>
            <person name="Elias M."/>
            <person name="Gendler K."/>
            <person name="Hauser C."/>
            <person name="Lamb M.R."/>
            <person name="Ledford H."/>
            <person name="Long J.C."/>
            <person name="Minagawa J."/>
            <person name="Page M.D."/>
            <person name="Pan J."/>
            <person name="Pootakham W."/>
            <person name="Roje S."/>
            <person name="Rose A."/>
            <person name="Stahlberg E."/>
            <person name="Terauchi A.M."/>
            <person name="Yang P."/>
            <person name="Ball S."/>
            <person name="Bowler C."/>
            <person name="Dieckmann C.L."/>
            <person name="Gladyshev V.N."/>
            <person name="Green P."/>
            <person name="Jorgensen R."/>
            <person name="Mayfield S."/>
            <person name="Mueller-Roeber B."/>
            <person name="Rajamani S."/>
            <person name="Sayre R.T."/>
            <person name="Brokstein P."/>
            <person name="Dubchak I."/>
            <person name="Goodstein D."/>
            <person name="Hornick L."/>
            <person name="Huang Y.W."/>
            <person name="Jhaveri J."/>
            <person name="Luo Y."/>
            <person name="Martinez D."/>
            <person name="Ngau W.C."/>
            <person name="Otillar B."/>
            <person name="Poliakov A."/>
            <person name="Porter A."/>
            <person name="Szajkowski L."/>
            <person name="Werner G."/>
            <person name="Zhou K."/>
            <person name="Grigoriev I.V."/>
            <person name="Rokhsar D.S."/>
            <person name="Grossman A.R."/>
        </authorList>
    </citation>
    <scope>NUCLEOTIDE SEQUENCE [LARGE SCALE GENOMIC DNA]</scope>
    <source>
        <strain evidence="4">CC-503</strain>
    </source>
</reference>
<name>A0A2K3E0K2_CHLRE</name>
<protein>
    <submittedName>
        <fullName evidence="3">Uncharacterized protein</fullName>
    </submittedName>
</protein>
<feature type="signal peptide" evidence="2">
    <location>
        <begin position="1"/>
        <end position="26"/>
    </location>
</feature>
<feature type="chain" id="PRO_5014378546" evidence="2">
    <location>
        <begin position="27"/>
        <end position="831"/>
    </location>
</feature>
<accession>A0A2K3E0K2</accession>
<feature type="region of interest" description="Disordered" evidence="1">
    <location>
        <begin position="534"/>
        <end position="563"/>
    </location>
</feature>
<dbReference type="ExpressionAtlas" id="A0A2K3E0K2">
    <property type="expression patterns" value="baseline"/>
</dbReference>
<evidence type="ECO:0000256" key="2">
    <source>
        <dbReference type="SAM" id="SignalP"/>
    </source>
</evidence>
<feature type="region of interest" description="Disordered" evidence="1">
    <location>
        <begin position="645"/>
        <end position="680"/>
    </location>
</feature>
<sequence length="831" mass="85899">MPQRAWPGRWKASIATASACIIAVLAATPLAAAKHGGGGAGGDAEGRSGGVFSSCREPTLKREALHPTCQILQDTCIIQDTLVTHNPLYSFNNLSRADLPELPTIKSWSLPLPGASRGRGDGDGDGPDYAAALISGAGIADCAHATEPPYALWLRPAANSELEPALLHPPGWNRSAPGGESGGGGEEFSGASGDRDREAGRSLRRRALQEAAARRSARSGGGGKGKGGKRGGGAAGPPPQHYFSRCTLPVLLMTDWPYALVSWWAAGVAAMVDGMVERGALDDSATLVAMMPGGLGLTASQRLLLQRYSRRPVITMAELGRLGPPEPVEWSGEGTRVHCFSKVVVCKSWPGDPATPTTHAGERMGAVLAAAAAKAGDPDPAGFGTQRRPQQAAAVASSDGDVEEVRAAAALAARLEAEAVKAGGATLRVLFEIRSGPIRRILNLDKVLHACEEANRKGFSAGPFTRIACAAHDFDPAGNGTLVSPERLAANVAAVRAAHVLVAPYGEGSAYGMFMHGYRAVRVVPGANGTAANGAAPLLPPQQPLEQQQADGEEELLEPGGGVGRRGVGSVVLELRACGFGTNHTKHADRWSPLMYERSAAAGAPVFVAYNIEDPAQCAPSDLQRVAEALVGAKAAAAAREAAEKAASASDDAGEGTGQEAREAAAATGEPQKQDGGWFGWGRRRRRLQDQDEDVGGAGTATFETEAAVAAATRLAGRPAVAASGVVAPPRRRLGTKPKGAKAGPELYARSSHSARDQHLQLDVDQLIEVLTKVGSWVADRSPRDAAAAEAAAAGQAGPGQGAKVHAYVFPEGRTVWAPLGVKNAAQELLR</sequence>
<feature type="region of interest" description="Disordered" evidence="1">
    <location>
        <begin position="378"/>
        <end position="399"/>
    </location>
</feature>
<organism evidence="3 4">
    <name type="scientific">Chlamydomonas reinhardtii</name>
    <name type="common">Chlamydomonas smithii</name>
    <dbReference type="NCBI Taxonomy" id="3055"/>
    <lineage>
        <taxon>Eukaryota</taxon>
        <taxon>Viridiplantae</taxon>
        <taxon>Chlorophyta</taxon>
        <taxon>core chlorophytes</taxon>
        <taxon>Chlorophyceae</taxon>
        <taxon>CS clade</taxon>
        <taxon>Chlamydomonadales</taxon>
        <taxon>Chlamydomonadaceae</taxon>
        <taxon>Chlamydomonas</taxon>
    </lineage>
</organism>
<dbReference type="InParanoid" id="A0A2K3E0K2"/>
<keyword evidence="2" id="KW-0732">Signal</keyword>
<dbReference type="Proteomes" id="UP000006906">
    <property type="component" value="Chromosome 2"/>
</dbReference>
<gene>
    <name evidence="3" type="ORF">CHLRE_02g081900v5</name>
</gene>
<dbReference type="PaxDb" id="3055-EDP06672"/>
<evidence type="ECO:0000313" key="3">
    <source>
        <dbReference type="EMBL" id="PNW86322.1"/>
    </source>
</evidence>
<evidence type="ECO:0000313" key="4">
    <source>
        <dbReference type="Proteomes" id="UP000006906"/>
    </source>
</evidence>
<dbReference type="GO" id="GO:0016757">
    <property type="term" value="F:glycosyltransferase activity"/>
    <property type="evidence" value="ECO:0000318"/>
    <property type="project" value="GO_Central"/>
</dbReference>
<dbReference type="AlphaFoldDB" id="A0A2K3E0K2"/>
<feature type="region of interest" description="Disordered" evidence="1">
    <location>
        <begin position="165"/>
        <end position="239"/>
    </location>
</feature>
<dbReference type="RefSeq" id="XP_042926886.1">
    <property type="nucleotide sequence ID" value="XM_043059252.1"/>
</dbReference>
<dbReference type="EMBL" id="CM008963">
    <property type="protein sequence ID" value="PNW86322.1"/>
    <property type="molecule type" value="Genomic_DNA"/>
</dbReference>
<feature type="compositionally biased region" description="Gly residues" evidence="1">
    <location>
        <begin position="219"/>
        <end position="235"/>
    </location>
</feature>
<proteinExistence type="predicted"/>
<dbReference type="KEGG" id="cre:CHLRE_02g081900v5"/>
<keyword evidence="4" id="KW-1185">Reference proteome</keyword>
<dbReference type="OrthoDB" id="546230at2759"/>